<proteinExistence type="inferred from homology"/>
<feature type="compositionally biased region" description="Basic and acidic residues" evidence="3">
    <location>
        <begin position="195"/>
        <end position="205"/>
    </location>
</feature>
<evidence type="ECO:0000256" key="3">
    <source>
        <dbReference type="SAM" id="MobiDB-lite"/>
    </source>
</evidence>
<gene>
    <name evidence="4" type="ORF">Z517_09826</name>
</gene>
<evidence type="ECO:0000313" key="5">
    <source>
        <dbReference type="Proteomes" id="UP000053029"/>
    </source>
</evidence>
<feature type="region of interest" description="Disordered" evidence="3">
    <location>
        <begin position="144"/>
        <end position="221"/>
    </location>
</feature>
<dbReference type="InterPro" id="IPR019398">
    <property type="entry name" value="Pre-rRNA_process_TSR2"/>
</dbReference>
<dbReference type="Pfam" id="PF10273">
    <property type="entry name" value="WGG"/>
    <property type="match status" value="1"/>
</dbReference>
<accession>A0A0D2GFH6</accession>
<keyword evidence="2" id="KW-0698">rRNA processing</keyword>
<organism evidence="4 5">
    <name type="scientific">Fonsecaea pedrosoi CBS 271.37</name>
    <dbReference type="NCBI Taxonomy" id="1442368"/>
    <lineage>
        <taxon>Eukaryota</taxon>
        <taxon>Fungi</taxon>
        <taxon>Dikarya</taxon>
        <taxon>Ascomycota</taxon>
        <taxon>Pezizomycotina</taxon>
        <taxon>Eurotiomycetes</taxon>
        <taxon>Chaetothyriomycetidae</taxon>
        <taxon>Chaetothyriales</taxon>
        <taxon>Herpotrichiellaceae</taxon>
        <taxon>Fonsecaea</taxon>
    </lineage>
</organism>
<dbReference type="GeneID" id="25309316"/>
<dbReference type="HOGENOM" id="CLU_074896_0_0_1"/>
<sequence length="221" mass="24106">MSQPSPLPGPAPTATASSTQSLSSQIDLLVALHLWSWPALTLAIQNSWGGSPAVSKDKRDWFAGAVSELLTSTPPQLADVGDLEEVLIQVMLDEFEVVVDDGSAEETAAKIWSGATKLGAGDVSELIDLYAKWQEKQKDGGADKVVGIVRGEDKDAEETDWDDNDDDEEDEEEWNGFPDRADVQMDDAPPSLIDIDWKPKQKPEPEVDEDGFTKVVGKKKR</sequence>
<dbReference type="EMBL" id="KN846974">
    <property type="protein sequence ID" value="KIW77380.1"/>
    <property type="molecule type" value="Genomic_DNA"/>
</dbReference>
<dbReference type="OrthoDB" id="263560at2759"/>
<dbReference type="GO" id="GO:0006364">
    <property type="term" value="P:rRNA processing"/>
    <property type="evidence" value="ECO:0007669"/>
    <property type="project" value="UniProtKB-KW"/>
</dbReference>
<evidence type="ECO:0000313" key="4">
    <source>
        <dbReference type="EMBL" id="KIW77380.1"/>
    </source>
</evidence>
<dbReference type="VEuPathDB" id="FungiDB:Z517_09826"/>
<keyword evidence="5" id="KW-1185">Reference proteome</keyword>
<evidence type="ECO:0000256" key="2">
    <source>
        <dbReference type="ARBA" id="ARBA00022552"/>
    </source>
</evidence>
<dbReference type="STRING" id="1442368.A0A0D2GFH6"/>
<dbReference type="RefSeq" id="XP_013281188.1">
    <property type="nucleotide sequence ID" value="XM_013425734.1"/>
</dbReference>
<protein>
    <recommendedName>
        <fullName evidence="6">Pre-rRNA-processing protein TSR2</fullName>
    </recommendedName>
</protein>
<comment type="similarity">
    <text evidence="1">Belongs to the TSR2 family.</text>
</comment>
<name>A0A0D2GFH6_9EURO</name>
<evidence type="ECO:0000256" key="1">
    <source>
        <dbReference type="ARBA" id="ARBA00006524"/>
    </source>
</evidence>
<dbReference type="Proteomes" id="UP000053029">
    <property type="component" value="Unassembled WGS sequence"/>
</dbReference>
<reference evidence="4 5" key="1">
    <citation type="submission" date="2015-01" db="EMBL/GenBank/DDBJ databases">
        <title>The Genome Sequence of Fonsecaea pedrosoi CBS 271.37.</title>
        <authorList>
            <consortium name="The Broad Institute Genomics Platform"/>
            <person name="Cuomo C."/>
            <person name="de Hoog S."/>
            <person name="Gorbushina A."/>
            <person name="Stielow B."/>
            <person name="Teixiera M."/>
            <person name="Abouelleil A."/>
            <person name="Chapman S.B."/>
            <person name="Priest M."/>
            <person name="Young S.K."/>
            <person name="Wortman J."/>
            <person name="Nusbaum C."/>
            <person name="Birren B."/>
        </authorList>
    </citation>
    <scope>NUCLEOTIDE SEQUENCE [LARGE SCALE GENOMIC DNA]</scope>
    <source>
        <strain evidence="4 5">CBS 271.37</strain>
    </source>
</reference>
<evidence type="ECO:0008006" key="6">
    <source>
        <dbReference type="Google" id="ProtNLM"/>
    </source>
</evidence>
<feature type="compositionally biased region" description="Acidic residues" evidence="3">
    <location>
        <begin position="154"/>
        <end position="174"/>
    </location>
</feature>
<dbReference type="PANTHER" id="PTHR21250">
    <property type="entry name" value="PRE-RRNA-PROCESSING PROTEIN TSR2 HOMOLOG"/>
    <property type="match status" value="1"/>
</dbReference>
<dbReference type="AlphaFoldDB" id="A0A0D2GFH6"/>